<dbReference type="RefSeq" id="WP_124968890.1">
    <property type="nucleotide sequence ID" value="NZ_RQVS01000001.1"/>
</dbReference>
<comment type="caution">
    <text evidence="2">The sequence shown here is derived from an EMBL/GenBank/DDBJ whole genome shotgun (WGS) entry which is preliminary data.</text>
</comment>
<dbReference type="OrthoDB" id="4623238at2"/>
<keyword evidence="1" id="KW-0472">Membrane</keyword>
<dbReference type="SUPFAM" id="SSF53300">
    <property type="entry name" value="vWA-like"/>
    <property type="match status" value="1"/>
</dbReference>
<dbReference type="Gene3D" id="3.40.50.410">
    <property type="entry name" value="von Willebrand factor, type A domain"/>
    <property type="match status" value="1"/>
</dbReference>
<evidence type="ECO:0000313" key="3">
    <source>
        <dbReference type="Proteomes" id="UP000274391"/>
    </source>
</evidence>
<gene>
    <name evidence="2" type="ORF">EG850_00830</name>
</gene>
<name>A0A3P3W0Y7_9MICO</name>
<reference evidence="2 3" key="1">
    <citation type="submission" date="2018-11" db="EMBL/GenBank/DDBJ databases">
        <title>YIM 102482-1 draft genome.</title>
        <authorList>
            <person name="Li G."/>
            <person name="Jiang Y."/>
        </authorList>
    </citation>
    <scope>NUCLEOTIDE SEQUENCE [LARGE SCALE GENOMIC DNA]</scope>
    <source>
        <strain evidence="2 3">YIM 102482-1</strain>
    </source>
</reference>
<feature type="transmembrane region" description="Helical" evidence="1">
    <location>
        <begin position="311"/>
        <end position="329"/>
    </location>
</feature>
<dbReference type="Proteomes" id="UP000274391">
    <property type="component" value="Unassembled WGS sequence"/>
</dbReference>
<sequence>MALAFWWLPIVVLVAVLAVIALTLVRTRKSRTSGVPIANSERLTKLPGYRRALDRSVLLLVAAGIALGAIVLVATVAGSRWVYTKVVTPEKYNRDIVLCLDVSGSMVDYDAEVLDRYLEMLPGFQGERMALVLWNSSAVPVFPLTDDYGFVEQQLTDIRDDMRRGGVSDLVNSGTLRNPGASLVGDGLAACVMQFEGAAPSATEPPVDDGRSRSIILATDNVVNGAQAITLPQAAAYAQANFITVYGLDANEFEDAYSLEYRHSLDTYGGVYYQLTDPASVDAIVDTITNDQTSLVAGAPQLFVIDRPETWLWWLAALVPIYLVVVWRLRT</sequence>
<evidence type="ECO:0000313" key="2">
    <source>
        <dbReference type="EMBL" id="RRJ88721.1"/>
    </source>
</evidence>
<keyword evidence="3" id="KW-1185">Reference proteome</keyword>
<dbReference type="AlphaFoldDB" id="A0A3P3W0Y7"/>
<proteinExistence type="predicted"/>
<dbReference type="InterPro" id="IPR036465">
    <property type="entry name" value="vWFA_dom_sf"/>
</dbReference>
<organism evidence="2 3">
    <name type="scientific">Gulosibacter macacae</name>
    <dbReference type="NCBI Taxonomy" id="2488791"/>
    <lineage>
        <taxon>Bacteria</taxon>
        <taxon>Bacillati</taxon>
        <taxon>Actinomycetota</taxon>
        <taxon>Actinomycetes</taxon>
        <taxon>Micrococcales</taxon>
        <taxon>Microbacteriaceae</taxon>
        <taxon>Gulosibacter</taxon>
    </lineage>
</organism>
<feature type="transmembrane region" description="Helical" evidence="1">
    <location>
        <begin position="57"/>
        <end position="83"/>
    </location>
</feature>
<evidence type="ECO:0000256" key="1">
    <source>
        <dbReference type="SAM" id="Phobius"/>
    </source>
</evidence>
<accession>A0A3P3W0Y7</accession>
<protein>
    <submittedName>
        <fullName evidence="2">VWA domain-containing protein</fullName>
    </submittedName>
</protein>
<dbReference type="EMBL" id="RQVS01000001">
    <property type="protein sequence ID" value="RRJ88721.1"/>
    <property type="molecule type" value="Genomic_DNA"/>
</dbReference>
<keyword evidence="1" id="KW-0812">Transmembrane</keyword>
<feature type="transmembrane region" description="Helical" evidence="1">
    <location>
        <begin position="6"/>
        <end position="25"/>
    </location>
</feature>
<keyword evidence="1" id="KW-1133">Transmembrane helix</keyword>